<gene>
    <name evidence="2" type="ORF">NIDE1396</name>
</gene>
<dbReference type="InterPro" id="IPR027417">
    <property type="entry name" value="P-loop_NTPase"/>
</dbReference>
<reference evidence="2 3" key="2">
    <citation type="journal article" date="2010" name="Proc. Natl. Acad. Sci. U.S.A.">
        <title>A Nitrospira metagenome illuminates the physiology and evolution of globally important nitrite-oxidizing bacteria.</title>
        <authorList>
            <person name="Lucker S."/>
            <person name="Wagner M."/>
            <person name="Maixner F."/>
            <person name="Pelletier E."/>
            <person name="Koch H."/>
            <person name="Vacherie B."/>
            <person name="Rattei T."/>
            <person name="Sinninghe Damste J."/>
            <person name="Spieck E."/>
            <person name="Le Paslier D."/>
            <person name="Daims H."/>
        </authorList>
    </citation>
    <scope>NUCLEOTIDE SEQUENCE [LARGE SCALE GENOMIC DNA]</scope>
</reference>
<sequence>MFMASSLKELLLSVHGIEMKFTTNSSELAHSVEVLLHHFQRDTVAAQPMRMEFDAIERRGDVPVRLPGAAKLLYGGSGLAIGPDRETTWACDIYSDNDLLIADFHGEGLVVIEGASQSAHGYLVRPEAMAPDIRVSFVHFAMTELLKRRGVYTFHATALEHKGQGVLIPGFSGRGKTTTFLSLLRAGYRYLSDDHPFFRVSGTRVEILPYPLKINVTDHTVSFFPELREAPPSLLRAGVPKRYFHAEDIYPGPLGQPCEPSVILFPEVVNSSHSCLEPLSKKVALEMILPHSLLVYDTEVARREFQALVRLVEQTDCYRLHFGRDVLELPWLVTPLLEKRQARREN</sequence>
<reference evidence="1" key="1">
    <citation type="journal article" date="2008" name="Environ. Microbiol.">
        <title>Environmental genomics reveals a functional chlorite dismutase in the nitrite-oxidizing bacterium 'Candidatus Nitrospira defluvii'.</title>
        <authorList>
            <person name="Maixner F."/>
            <person name="Wagner M."/>
            <person name="Lucker S."/>
            <person name="Pelletier E."/>
            <person name="Schmitz-Esser S."/>
            <person name="Hace K."/>
            <person name="Spieck E."/>
            <person name="Konrat R."/>
            <person name="Le Paslier D."/>
            <person name="Daims H."/>
        </authorList>
    </citation>
    <scope>NUCLEOTIDE SEQUENCE</scope>
</reference>
<dbReference type="KEGG" id="nde:NIDE1396"/>
<dbReference type="eggNOG" id="COG1493">
    <property type="taxonomic scope" value="Bacteria"/>
</dbReference>
<dbReference type="OrthoDB" id="9767511at2"/>
<evidence type="ECO:0000313" key="1">
    <source>
        <dbReference type="EMBL" id="ACE75553.1"/>
    </source>
</evidence>
<evidence type="ECO:0008006" key="4">
    <source>
        <dbReference type="Google" id="ProtNLM"/>
    </source>
</evidence>
<dbReference type="SUPFAM" id="SSF53795">
    <property type="entry name" value="PEP carboxykinase-like"/>
    <property type="match status" value="1"/>
</dbReference>
<keyword evidence="3" id="KW-1185">Reference proteome</keyword>
<proteinExistence type="predicted"/>
<dbReference type="Gene3D" id="3.40.50.300">
    <property type="entry name" value="P-loop containing nucleotide triphosphate hydrolases"/>
    <property type="match status" value="1"/>
</dbReference>
<name>B3U4I6_9BACT</name>
<dbReference type="AlphaFoldDB" id="B3U4I6"/>
<dbReference type="STRING" id="330214.NIDE1396"/>
<organism evidence="1">
    <name type="scientific">Nitrospira defluvii</name>
    <dbReference type="NCBI Taxonomy" id="330214"/>
    <lineage>
        <taxon>Bacteria</taxon>
        <taxon>Pseudomonadati</taxon>
        <taxon>Nitrospirota</taxon>
        <taxon>Nitrospiria</taxon>
        <taxon>Nitrospirales</taxon>
        <taxon>Nitrospiraceae</taxon>
        <taxon>Nitrospira</taxon>
    </lineage>
</organism>
<dbReference type="EMBL" id="FP929003">
    <property type="protein sequence ID" value="CBK41146.1"/>
    <property type="molecule type" value="Genomic_DNA"/>
</dbReference>
<dbReference type="Proteomes" id="UP000001660">
    <property type="component" value="Chromosome"/>
</dbReference>
<evidence type="ECO:0000313" key="3">
    <source>
        <dbReference type="Proteomes" id="UP000001660"/>
    </source>
</evidence>
<dbReference type="EMBL" id="EU559167">
    <property type="protein sequence ID" value="ACE75553.1"/>
    <property type="molecule type" value="Genomic_DNA"/>
</dbReference>
<protein>
    <recommendedName>
        <fullName evidence="4">HPr kinase</fullName>
    </recommendedName>
</protein>
<evidence type="ECO:0000313" key="2">
    <source>
        <dbReference type="EMBL" id="CBK41146.1"/>
    </source>
</evidence>
<accession>B3U4I6</accession>
<dbReference type="HOGENOM" id="CLU_800983_0_0_0"/>
<reference evidence="2" key="3">
    <citation type="submission" date="2010-03" db="EMBL/GenBank/DDBJ databases">
        <authorList>
            <person name="Genoscope - CEA"/>
        </authorList>
    </citation>
    <scope>NUCLEOTIDE SEQUENCE</scope>
</reference>